<evidence type="ECO:0000313" key="2">
    <source>
        <dbReference type="EMBL" id="SKB91451.1"/>
    </source>
</evidence>
<organism evidence="2 3">
    <name type="scientific">Soonwooa buanensis</name>
    <dbReference type="NCBI Taxonomy" id="619805"/>
    <lineage>
        <taxon>Bacteria</taxon>
        <taxon>Pseudomonadati</taxon>
        <taxon>Bacteroidota</taxon>
        <taxon>Flavobacteriia</taxon>
        <taxon>Flavobacteriales</taxon>
        <taxon>Weeksellaceae</taxon>
        <taxon>Chryseobacterium group</taxon>
        <taxon>Soonwooa</taxon>
    </lineage>
</organism>
<dbReference type="OrthoDB" id="9794147at2"/>
<reference evidence="2 3" key="1">
    <citation type="submission" date="2017-02" db="EMBL/GenBank/DDBJ databases">
        <authorList>
            <person name="Peterson S.W."/>
        </authorList>
    </citation>
    <scope>NUCLEOTIDE SEQUENCE [LARGE SCALE GENOMIC DNA]</scope>
    <source>
        <strain evidence="2 3">DSM 22323</strain>
    </source>
</reference>
<dbReference type="AlphaFoldDB" id="A0A1T5F5R4"/>
<dbReference type="InterPro" id="IPR007372">
    <property type="entry name" value="Lipid/polyisoprenoid-bd_YceI"/>
</dbReference>
<name>A0A1T5F5R4_9FLAO</name>
<dbReference type="Proteomes" id="UP000191112">
    <property type="component" value="Unassembled WGS sequence"/>
</dbReference>
<evidence type="ECO:0000313" key="3">
    <source>
        <dbReference type="Proteomes" id="UP000191112"/>
    </source>
</evidence>
<dbReference type="Pfam" id="PF04264">
    <property type="entry name" value="YceI"/>
    <property type="match status" value="1"/>
</dbReference>
<proteinExistence type="predicted"/>
<evidence type="ECO:0000259" key="1">
    <source>
        <dbReference type="SMART" id="SM00867"/>
    </source>
</evidence>
<dbReference type="SUPFAM" id="SSF101874">
    <property type="entry name" value="YceI-like"/>
    <property type="match status" value="1"/>
</dbReference>
<dbReference type="PANTHER" id="PTHR34406:SF1">
    <property type="entry name" value="PROTEIN YCEI"/>
    <property type="match status" value="1"/>
</dbReference>
<dbReference type="PANTHER" id="PTHR34406">
    <property type="entry name" value="PROTEIN YCEI"/>
    <property type="match status" value="1"/>
</dbReference>
<dbReference type="SMART" id="SM00867">
    <property type="entry name" value="YceI"/>
    <property type="match status" value="1"/>
</dbReference>
<dbReference type="RefSeq" id="WP_079667062.1">
    <property type="nucleotide sequence ID" value="NZ_FUYZ01000005.1"/>
</dbReference>
<sequence>MKTTYKKIGILVGALMFGLSINLVNAQKISQQSSNVKIDGTSTLHKWDMTSTQSTFSGDVKGNKIEDVKFVLKATSLKSKDSSLDKNAYKALNTDKYPDIVFTTSSLPTSGSATVQGNMTISNVTKNISIPVNVTKSGNSYNIKGSTKLKMTTFGIKPPSVMMGTIKSGDEININFNISTK</sequence>
<dbReference type="EMBL" id="FUYZ01000005">
    <property type="protein sequence ID" value="SKB91451.1"/>
    <property type="molecule type" value="Genomic_DNA"/>
</dbReference>
<dbReference type="InterPro" id="IPR036761">
    <property type="entry name" value="TTHA0802/YceI-like_sf"/>
</dbReference>
<feature type="domain" description="Lipid/polyisoprenoid-binding YceI-like" evidence="1">
    <location>
        <begin position="20"/>
        <end position="181"/>
    </location>
</feature>
<accession>A0A1T5F5R4</accession>
<dbReference type="STRING" id="619805.SAMN05660477_01815"/>
<dbReference type="Gene3D" id="2.40.128.110">
    <property type="entry name" value="Lipid/polyisoprenoid-binding, YceI-like"/>
    <property type="match status" value="1"/>
</dbReference>
<keyword evidence="3" id="KW-1185">Reference proteome</keyword>
<gene>
    <name evidence="2" type="ORF">SAMN05660477_01815</name>
</gene>
<protein>
    <submittedName>
        <fullName evidence="2">YceI-like domain-containing protein</fullName>
    </submittedName>
</protein>